<dbReference type="GeneID" id="33313772"/>
<organism evidence="8 9">
    <name type="scientific">Candidatus Mancarchaeum acidiphilum</name>
    <dbReference type="NCBI Taxonomy" id="1920749"/>
    <lineage>
        <taxon>Archaea</taxon>
        <taxon>Candidatus Micrarchaeota</taxon>
        <taxon>Candidatus Mancarchaeum</taxon>
    </lineage>
</organism>
<dbReference type="Pfam" id="PF00270">
    <property type="entry name" value="DEAD"/>
    <property type="match status" value="1"/>
</dbReference>
<evidence type="ECO:0000259" key="6">
    <source>
        <dbReference type="PROSITE" id="PS51192"/>
    </source>
</evidence>
<dbReference type="InterPro" id="IPR027417">
    <property type="entry name" value="P-loop_NTPase"/>
</dbReference>
<dbReference type="InterPro" id="IPR011545">
    <property type="entry name" value="DEAD/DEAH_box_helicase_dom"/>
</dbReference>
<evidence type="ECO:0000313" key="9">
    <source>
        <dbReference type="Proteomes" id="UP000197679"/>
    </source>
</evidence>
<dbReference type="InterPro" id="IPR001650">
    <property type="entry name" value="Helicase_C-like"/>
</dbReference>
<keyword evidence="2" id="KW-0378">Hydrolase</keyword>
<sequence>MTLFEELGIEKTLVDKLNAIGIVDATEVQKVSIPIILAGKDVVVRSKTGSGKTYAFVLPILNKLSGMDYRNPVAIVLAPTRELAMQTYKAIENLGDRRFKPVVVYGGVSINPQINGIKNGCNIVIGTPGRLLDIMDRGVLKLDNIKYAVIDEADDMLNMGFIEDVNRILSATKKERQTMLFSATIPRELNSTIHNHTTEPEFISIGGTDGITVKTIDHSFYLTRKNKKFQTLLTYLKENNPGKTIVFSRTKSGADLVCEALKEAGVNSMLIHGGLTQDRRERVLNNFKVNGEVLVTTDVLARGIDIKDIQTIINYDLPEDTDVYVHRVGRSARMGKSGKAFNIVSDSEEELIQEIENKNKIKMNEIVLHIDKYANLASESIEKAMAKSKRKTGFRSARGSSERPDRYRRNDSRSKPYTNNNKRHGKSGRYVYGN</sequence>
<feature type="domain" description="Helicase C-terminal" evidence="7">
    <location>
        <begin position="228"/>
        <end position="374"/>
    </location>
</feature>
<dbReference type="RefSeq" id="WP_088819713.1">
    <property type="nucleotide sequence ID" value="NZ_CP019964.1"/>
</dbReference>
<name>A0A218NM58_9ARCH</name>
<evidence type="ECO:0000313" key="8">
    <source>
        <dbReference type="EMBL" id="ASI13548.1"/>
    </source>
</evidence>
<gene>
    <name evidence="8" type="ORF">Mia14_0214</name>
</gene>
<dbReference type="GO" id="GO:0005829">
    <property type="term" value="C:cytosol"/>
    <property type="evidence" value="ECO:0007669"/>
    <property type="project" value="TreeGrafter"/>
</dbReference>
<dbReference type="Pfam" id="PF00271">
    <property type="entry name" value="Helicase_C"/>
    <property type="match status" value="1"/>
</dbReference>
<evidence type="ECO:0000256" key="3">
    <source>
        <dbReference type="ARBA" id="ARBA00022806"/>
    </source>
</evidence>
<dbReference type="GO" id="GO:0016787">
    <property type="term" value="F:hydrolase activity"/>
    <property type="evidence" value="ECO:0007669"/>
    <property type="project" value="UniProtKB-KW"/>
</dbReference>
<dbReference type="InterPro" id="IPR014001">
    <property type="entry name" value="Helicase_ATP-bd"/>
</dbReference>
<dbReference type="PROSITE" id="PS51194">
    <property type="entry name" value="HELICASE_CTER"/>
    <property type="match status" value="1"/>
</dbReference>
<dbReference type="SMART" id="SM00487">
    <property type="entry name" value="DEXDc"/>
    <property type="match status" value="1"/>
</dbReference>
<dbReference type="CDD" id="cd18787">
    <property type="entry name" value="SF2_C_DEAD"/>
    <property type="match status" value="1"/>
</dbReference>
<dbReference type="GO" id="GO:0003724">
    <property type="term" value="F:RNA helicase activity"/>
    <property type="evidence" value="ECO:0007669"/>
    <property type="project" value="TreeGrafter"/>
</dbReference>
<dbReference type="KEGG" id="marh:Mia14_0214"/>
<dbReference type="PANTHER" id="PTHR47959:SF13">
    <property type="entry name" value="ATP-DEPENDENT RNA HELICASE RHLE"/>
    <property type="match status" value="1"/>
</dbReference>
<reference evidence="8 9" key="1">
    <citation type="journal article" date="2017" name="Nat. Commun.">
        <title>'ARMAN' archaea depend on association with euryarchaeal host in culture and in situ.</title>
        <authorList>
            <person name="Golyshina O."/>
            <person name="Toshchakov S."/>
            <person name="Makarova K."/>
            <person name="Gavrilov S."/>
            <person name="Korzhenkov A."/>
            <person name="La Cono V."/>
            <person name="Arcadi E."/>
            <person name="Nechitaylo T."/>
            <person name="Ferrer M."/>
            <person name="Kublanov I."/>
            <person name="Wolf Y."/>
            <person name="Yakimov M."/>
            <person name="Golyshin P."/>
            <person name="Slesarev A."/>
            <person name="Kozyavkin S."/>
        </authorList>
    </citation>
    <scope>NUCLEOTIDE SEQUENCE [LARGE SCALE GENOMIC DNA]</scope>
    <source>
        <strain evidence="8 9">Mia14</strain>
    </source>
</reference>
<keyword evidence="3 8" id="KW-0347">Helicase</keyword>
<evidence type="ECO:0000259" key="7">
    <source>
        <dbReference type="PROSITE" id="PS51194"/>
    </source>
</evidence>
<accession>A0A218NM58</accession>
<feature type="domain" description="Helicase ATP-binding" evidence="6">
    <location>
        <begin position="33"/>
        <end position="203"/>
    </location>
</feature>
<dbReference type="InterPro" id="IPR044742">
    <property type="entry name" value="DEAD/DEAH_RhlB"/>
</dbReference>
<dbReference type="GO" id="GO:0140097">
    <property type="term" value="F:catalytic activity, acting on DNA"/>
    <property type="evidence" value="ECO:0007669"/>
    <property type="project" value="UniProtKB-ARBA"/>
</dbReference>
<dbReference type="GO" id="GO:0005524">
    <property type="term" value="F:ATP binding"/>
    <property type="evidence" value="ECO:0007669"/>
    <property type="project" value="UniProtKB-KW"/>
</dbReference>
<dbReference type="CDD" id="cd00268">
    <property type="entry name" value="DEADc"/>
    <property type="match status" value="1"/>
</dbReference>
<keyword evidence="9" id="KW-1185">Reference proteome</keyword>
<evidence type="ECO:0000256" key="4">
    <source>
        <dbReference type="ARBA" id="ARBA00022840"/>
    </source>
</evidence>
<proteinExistence type="predicted"/>
<dbReference type="GO" id="GO:0003676">
    <property type="term" value="F:nucleic acid binding"/>
    <property type="evidence" value="ECO:0007669"/>
    <property type="project" value="InterPro"/>
</dbReference>
<feature type="compositionally biased region" description="Basic and acidic residues" evidence="5">
    <location>
        <begin position="400"/>
        <end position="414"/>
    </location>
</feature>
<keyword evidence="4" id="KW-0067">ATP-binding</keyword>
<evidence type="ECO:0000256" key="2">
    <source>
        <dbReference type="ARBA" id="ARBA00022801"/>
    </source>
</evidence>
<evidence type="ECO:0000256" key="1">
    <source>
        <dbReference type="ARBA" id="ARBA00022741"/>
    </source>
</evidence>
<dbReference type="PROSITE" id="PS51192">
    <property type="entry name" value="HELICASE_ATP_BIND_1"/>
    <property type="match status" value="1"/>
</dbReference>
<dbReference type="OrthoDB" id="4631at2157"/>
<dbReference type="AlphaFoldDB" id="A0A218NM58"/>
<dbReference type="SMART" id="SM00490">
    <property type="entry name" value="HELICc"/>
    <property type="match status" value="1"/>
</dbReference>
<dbReference type="SUPFAM" id="SSF52540">
    <property type="entry name" value="P-loop containing nucleoside triphosphate hydrolases"/>
    <property type="match status" value="1"/>
</dbReference>
<dbReference type="Proteomes" id="UP000197679">
    <property type="component" value="Chromosome"/>
</dbReference>
<protein>
    <submittedName>
        <fullName evidence="8">ATP dependent RNA helicase</fullName>
    </submittedName>
</protein>
<keyword evidence="1" id="KW-0547">Nucleotide-binding</keyword>
<dbReference type="EMBL" id="CP019964">
    <property type="protein sequence ID" value="ASI13548.1"/>
    <property type="molecule type" value="Genomic_DNA"/>
</dbReference>
<dbReference type="PANTHER" id="PTHR47959">
    <property type="entry name" value="ATP-DEPENDENT RNA HELICASE RHLE-RELATED"/>
    <property type="match status" value="1"/>
</dbReference>
<dbReference type="Gene3D" id="3.40.50.300">
    <property type="entry name" value="P-loop containing nucleotide triphosphate hydrolases"/>
    <property type="match status" value="2"/>
</dbReference>
<feature type="region of interest" description="Disordered" evidence="5">
    <location>
        <begin position="387"/>
        <end position="434"/>
    </location>
</feature>
<evidence type="ECO:0000256" key="5">
    <source>
        <dbReference type="SAM" id="MobiDB-lite"/>
    </source>
</evidence>
<dbReference type="InterPro" id="IPR050079">
    <property type="entry name" value="DEAD_box_RNA_helicase"/>
</dbReference>